<reference evidence="2" key="1">
    <citation type="submission" date="2007-07" db="EMBL/GenBank/DDBJ databases">
        <title>PCAP assembly of the Caenorhabditis remanei genome.</title>
        <authorList>
            <consortium name="The Caenorhabditis remanei Sequencing Consortium"/>
            <person name="Wilson R.K."/>
        </authorList>
    </citation>
    <scope>NUCLEOTIDE SEQUENCE [LARGE SCALE GENOMIC DNA]</scope>
    <source>
        <strain evidence="2">PB4641</strain>
    </source>
</reference>
<dbReference type="InterPro" id="IPR000210">
    <property type="entry name" value="BTB/POZ_dom"/>
</dbReference>
<dbReference type="SUPFAM" id="SSF54695">
    <property type="entry name" value="POZ domain"/>
    <property type="match status" value="1"/>
</dbReference>
<dbReference type="Proteomes" id="UP000008281">
    <property type="component" value="Unassembled WGS sequence"/>
</dbReference>
<dbReference type="Pfam" id="PF00651">
    <property type="entry name" value="BTB"/>
    <property type="match status" value="1"/>
</dbReference>
<dbReference type="EMBL" id="DS268476">
    <property type="protein sequence ID" value="EFP08828.1"/>
    <property type="molecule type" value="Genomic_DNA"/>
</dbReference>
<feature type="domain" description="BTB" evidence="1">
    <location>
        <begin position="20"/>
        <end position="84"/>
    </location>
</feature>
<dbReference type="HOGENOM" id="CLU_036654_2_1_1"/>
<dbReference type="PANTHER" id="PTHR22744:SF14">
    <property type="entry name" value="BTB DOMAIN-CONTAINING PROTEIN-RELATED"/>
    <property type="match status" value="1"/>
</dbReference>
<dbReference type="CDD" id="cd18186">
    <property type="entry name" value="BTB_POZ_ZBTB_KLHL-like"/>
    <property type="match status" value="1"/>
</dbReference>
<proteinExistence type="predicted"/>
<dbReference type="PANTHER" id="PTHR22744">
    <property type="entry name" value="HELIX LOOP HELIX PROTEIN 21-RELATED"/>
    <property type="match status" value="1"/>
</dbReference>
<evidence type="ECO:0000313" key="3">
    <source>
        <dbReference type="Proteomes" id="UP000008281"/>
    </source>
</evidence>
<protein>
    <recommendedName>
        <fullName evidence="1">BTB domain-containing protein</fullName>
    </recommendedName>
</protein>
<dbReference type="OrthoDB" id="29145at2759"/>
<dbReference type="SMART" id="SM00225">
    <property type="entry name" value="BTB"/>
    <property type="match status" value="1"/>
</dbReference>
<sequence length="176" mass="20395">MSATPKMSIYESTFAQSDKTDAILVVEGKKLHVNKSLLSCHSTYFKTMFNSAPGSSEFQIDNVSLEEFATLLSQFQLNPIKPTRRNVENVLKLADRFALPAAKRYVELYLMTSYEFNFGFDETIRIAKEHELYCLLERTICWEPPKFIEFIYSGHFKTLPDKVQAKILHSCLDRYK</sequence>
<accession>E3MT95</accession>
<dbReference type="AlphaFoldDB" id="E3MT95"/>
<name>E3MT95_CAERE</name>
<gene>
    <name evidence="2" type="ORF">CRE_19774</name>
</gene>
<dbReference type="PROSITE" id="PS50097">
    <property type="entry name" value="BTB"/>
    <property type="match status" value="1"/>
</dbReference>
<evidence type="ECO:0000259" key="1">
    <source>
        <dbReference type="PROSITE" id="PS50097"/>
    </source>
</evidence>
<keyword evidence="3" id="KW-1185">Reference proteome</keyword>
<evidence type="ECO:0000313" key="2">
    <source>
        <dbReference type="EMBL" id="EFP08828.1"/>
    </source>
</evidence>
<dbReference type="InterPro" id="IPR011333">
    <property type="entry name" value="SKP1/BTB/POZ_sf"/>
</dbReference>
<dbReference type="InParanoid" id="E3MT95"/>
<organism evidence="3">
    <name type="scientific">Caenorhabditis remanei</name>
    <name type="common">Caenorhabditis vulgaris</name>
    <dbReference type="NCBI Taxonomy" id="31234"/>
    <lineage>
        <taxon>Eukaryota</taxon>
        <taxon>Metazoa</taxon>
        <taxon>Ecdysozoa</taxon>
        <taxon>Nematoda</taxon>
        <taxon>Chromadorea</taxon>
        <taxon>Rhabditida</taxon>
        <taxon>Rhabditina</taxon>
        <taxon>Rhabditomorpha</taxon>
        <taxon>Rhabditoidea</taxon>
        <taxon>Rhabditidae</taxon>
        <taxon>Peloderinae</taxon>
        <taxon>Caenorhabditis</taxon>
    </lineage>
</organism>
<dbReference type="Gene3D" id="3.30.710.10">
    <property type="entry name" value="Potassium Channel Kv1.1, Chain A"/>
    <property type="match status" value="1"/>
</dbReference>